<dbReference type="GO" id="GO:0030288">
    <property type="term" value="C:outer membrane-bounded periplasmic space"/>
    <property type="evidence" value="ECO:0007669"/>
    <property type="project" value="TreeGrafter"/>
</dbReference>
<evidence type="ECO:0000313" key="4">
    <source>
        <dbReference type="EMBL" id="CAA9528996.1"/>
    </source>
</evidence>
<dbReference type="GO" id="GO:0009279">
    <property type="term" value="C:cell outer membrane"/>
    <property type="evidence" value="ECO:0007669"/>
    <property type="project" value="TreeGrafter"/>
</dbReference>
<dbReference type="InterPro" id="IPR005653">
    <property type="entry name" value="OstA-like_N"/>
</dbReference>
<organism evidence="4">
    <name type="scientific">uncultured Sphingosinicella sp</name>
    <dbReference type="NCBI Taxonomy" id="478748"/>
    <lineage>
        <taxon>Bacteria</taxon>
        <taxon>Pseudomonadati</taxon>
        <taxon>Pseudomonadota</taxon>
        <taxon>Alphaproteobacteria</taxon>
        <taxon>Sphingomonadales</taxon>
        <taxon>Sphingosinicellaceae</taxon>
        <taxon>Sphingosinicella</taxon>
        <taxon>environmental samples</taxon>
    </lineage>
</organism>
<keyword evidence="1 2" id="KW-0732">Signal</keyword>
<dbReference type="AlphaFoldDB" id="A0A6J4TPP8"/>
<feature type="chain" id="PRO_5027108553" evidence="2">
    <location>
        <begin position="22"/>
        <end position="181"/>
    </location>
</feature>
<sequence>MKRLSISVAALASLLVGGAPAIGQGATSALKGHNTNAPVTVASDRIEVQDRADRAIFSGNVVATQASMTLSAARVTVAYADTGGIQIQRIDASGGVTVRSPSETARGQYAIYDLNTRLITLLGGVTLTRGESRVQGGRLVLDLDSGRAVMDGGGRTAGAPAGTQTTGGRVTGTFTVPQRRN</sequence>
<protein>
    <submittedName>
        <fullName evidence="4">Lipopolysaccharide export system protein LptA</fullName>
    </submittedName>
</protein>
<feature type="signal peptide" evidence="2">
    <location>
        <begin position="1"/>
        <end position="21"/>
    </location>
</feature>
<dbReference type="Pfam" id="PF03968">
    <property type="entry name" value="LptD_N"/>
    <property type="match status" value="1"/>
</dbReference>
<dbReference type="PANTHER" id="PTHR36504:SF1">
    <property type="entry name" value="LIPOPOLYSACCHARIDE EXPORT SYSTEM PROTEIN LPTA"/>
    <property type="match status" value="1"/>
</dbReference>
<accession>A0A6J4TPP8</accession>
<dbReference type="GO" id="GO:0015920">
    <property type="term" value="P:lipopolysaccharide transport"/>
    <property type="evidence" value="ECO:0007669"/>
    <property type="project" value="TreeGrafter"/>
</dbReference>
<dbReference type="PANTHER" id="PTHR36504">
    <property type="entry name" value="LIPOPOLYSACCHARIDE EXPORT SYSTEM PROTEIN LPTA"/>
    <property type="match status" value="1"/>
</dbReference>
<evidence type="ECO:0000256" key="1">
    <source>
        <dbReference type="ARBA" id="ARBA00022729"/>
    </source>
</evidence>
<dbReference type="InterPro" id="IPR052037">
    <property type="entry name" value="LPS_export_LptA"/>
</dbReference>
<dbReference type="Gene3D" id="2.60.450.10">
    <property type="entry name" value="Lipopolysaccharide (LPS) transport protein A like domain"/>
    <property type="match status" value="1"/>
</dbReference>
<feature type="domain" description="Organic solvent tolerance-like N-terminal" evidence="3">
    <location>
        <begin position="41"/>
        <end position="146"/>
    </location>
</feature>
<dbReference type="GO" id="GO:0017089">
    <property type="term" value="F:glycolipid transfer activity"/>
    <property type="evidence" value="ECO:0007669"/>
    <property type="project" value="TreeGrafter"/>
</dbReference>
<evidence type="ECO:0000256" key="2">
    <source>
        <dbReference type="SAM" id="SignalP"/>
    </source>
</evidence>
<evidence type="ECO:0000259" key="3">
    <source>
        <dbReference type="Pfam" id="PF03968"/>
    </source>
</evidence>
<dbReference type="EMBL" id="CADCWD010000033">
    <property type="protein sequence ID" value="CAA9528996.1"/>
    <property type="molecule type" value="Genomic_DNA"/>
</dbReference>
<gene>
    <name evidence="4" type="ORF">AVDCRST_MAG23-885</name>
</gene>
<reference evidence="4" key="1">
    <citation type="submission" date="2020-02" db="EMBL/GenBank/DDBJ databases">
        <authorList>
            <person name="Meier V. D."/>
        </authorList>
    </citation>
    <scope>NUCLEOTIDE SEQUENCE</scope>
    <source>
        <strain evidence="4">AVDCRST_MAG23</strain>
    </source>
</reference>
<proteinExistence type="predicted"/>
<name>A0A6J4TPP8_9SPHN</name>